<dbReference type="EMBL" id="AZBU02000007">
    <property type="protein sequence ID" value="TKR70851.1"/>
    <property type="molecule type" value="Genomic_DNA"/>
</dbReference>
<protein>
    <recommendedName>
        <fullName evidence="9">Nuclear receptor domain-containing protein</fullName>
    </recommendedName>
</protein>
<organism evidence="10 11">
    <name type="scientific">Steinernema carpocapsae</name>
    <name type="common">Entomopathogenic nematode</name>
    <dbReference type="NCBI Taxonomy" id="34508"/>
    <lineage>
        <taxon>Eukaryota</taxon>
        <taxon>Metazoa</taxon>
        <taxon>Ecdysozoa</taxon>
        <taxon>Nematoda</taxon>
        <taxon>Chromadorea</taxon>
        <taxon>Rhabditida</taxon>
        <taxon>Tylenchina</taxon>
        <taxon>Panagrolaimomorpha</taxon>
        <taxon>Strongyloidoidea</taxon>
        <taxon>Steinernematidae</taxon>
        <taxon>Steinernema</taxon>
    </lineage>
</organism>
<dbReference type="InterPro" id="IPR001628">
    <property type="entry name" value="Znf_hrmn_rcpt"/>
</dbReference>
<dbReference type="InterPro" id="IPR013088">
    <property type="entry name" value="Znf_NHR/GATA"/>
</dbReference>
<keyword evidence="7" id="KW-0675">Receptor</keyword>
<evidence type="ECO:0000256" key="2">
    <source>
        <dbReference type="ARBA" id="ARBA00022771"/>
    </source>
</evidence>
<dbReference type="SUPFAM" id="SSF57716">
    <property type="entry name" value="Glucocorticoid receptor-like (DNA-binding domain)"/>
    <property type="match status" value="1"/>
</dbReference>
<accession>A0A4U5MMY3</accession>
<dbReference type="InterPro" id="IPR051152">
    <property type="entry name" value="C.elegans_Orphan_NR"/>
</dbReference>
<evidence type="ECO:0000256" key="3">
    <source>
        <dbReference type="ARBA" id="ARBA00022833"/>
    </source>
</evidence>
<gene>
    <name evidence="10" type="ORF">L596_022822</name>
</gene>
<proteinExistence type="predicted"/>
<keyword evidence="6" id="KW-0804">Transcription</keyword>
<keyword evidence="1" id="KW-0479">Metal-binding</keyword>
<dbReference type="GO" id="GO:0003700">
    <property type="term" value="F:DNA-binding transcription factor activity"/>
    <property type="evidence" value="ECO:0007669"/>
    <property type="project" value="InterPro"/>
</dbReference>
<dbReference type="PANTHER" id="PTHR45680">
    <property type="entry name" value="NUCLEAR HORMONE RECEPTOR FAMILY"/>
    <property type="match status" value="1"/>
</dbReference>
<dbReference type="AlphaFoldDB" id="A0A4U5MMY3"/>
<evidence type="ECO:0000256" key="4">
    <source>
        <dbReference type="ARBA" id="ARBA00023015"/>
    </source>
</evidence>
<dbReference type="SMART" id="SM00399">
    <property type="entry name" value="ZnF_C4"/>
    <property type="match status" value="1"/>
</dbReference>
<dbReference type="GO" id="GO:0008270">
    <property type="term" value="F:zinc ion binding"/>
    <property type="evidence" value="ECO:0007669"/>
    <property type="project" value="UniProtKB-KW"/>
</dbReference>
<dbReference type="Pfam" id="PF00105">
    <property type="entry name" value="zf-C4"/>
    <property type="match status" value="1"/>
</dbReference>
<sequence length="202" mass="23290">MSCRSCAAFFRRCIRKRSNLFCRKDPILCEESVSGEHMCKKCRMRRCYRVGMLAKYVRNIKAVDYHLNAKTNLLSESKVFSMTGLPLLTCMTEVVKNAFRQRCAITDDVSQHYGTSEQGHHLIHYGQHRMNTYGELRIFYEMLKSTPIICDLQPGVREQIFKKSLLLYISFIQISRTLAKAIQTRPGFTSTPTCTLTPTGKK</sequence>
<evidence type="ECO:0000256" key="8">
    <source>
        <dbReference type="ARBA" id="ARBA00023242"/>
    </source>
</evidence>
<evidence type="ECO:0000256" key="5">
    <source>
        <dbReference type="ARBA" id="ARBA00023125"/>
    </source>
</evidence>
<evidence type="ECO:0000313" key="11">
    <source>
        <dbReference type="Proteomes" id="UP000298663"/>
    </source>
</evidence>
<dbReference type="STRING" id="34508.A0A4U5MMY3"/>
<keyword evidence="8" id="KW-0539">Nucleus</keyword>
<keyword evidence="3" id="KW-0862">Zinc</keyword>
<reference evidence="10 11" key="1">
    <citation type="journal article" date="2015" name="Genome Biol.">
        <title>Comparative genomics of Steinernema reveals deeply conserved gene regulatory networks.</title>
        <authorList>
            <person name="Dillman A.R."/>
            <person name="Macchietto M."/>
            <person name="Porter C.F."/>
            <person name="Rogers A."/>
            <person name="Williams B."/>
            <person name="Antoshechkin I."/>
            <person name="Lee M.M."/>
            <person name="Goodwin Z."/>
            <person name="Lu X."/>
            <person name="Lewis E.E."/>
            <person name="Goodrich-Blair H."/>
            <person name="Stock S.P."/>
            <person name="Adams B.J."/>
            <person name="Sternberg P.W."/>
            <person name="Mortazavi A."/>
        </authorList>
    </citation>
    <scope>NUCLEOTIDE SEQUENCE [LARGE SCALE GENOMIC DNA]</scope>
    <source>
        <strain evidence="10 11">ALL</strain>
    </source>
</reference>
<evidence type="ECO:0000256" key="1">
    <source>
        <dbReference type="ARBA" id="ARBA00022723"/>
    </source>
</evidence>
<evidence type="ECO:0000259" key="9">
    <source>
        <dbReference type="PROSITE" id="PS51030"/>
    </source>
</evidence>
<evidence type="ECO:0000256" key="6">
    <source>
        <dbReference type="ARBA" id="ARBA00023163"/>
    </source>
</evidence>
<keyword evidence="5" id="KW-0238">DNA-binding</keyword>
<keyword evidence="4" id="KW-0805">Transcription regulation</keyword>
<dbReference type="Proteomes" id="UP000298663">
    <property type="component" value="Unassembled WGS sequence"/>
</dbReference>
<dbReference type="PANTHER" id="PTHR45680:SF29">
    <property type="entry name" value="NUCLEAR HORMONE RECEPTOR FAMILY"/>
    <property type="match status" value="1"/>
</dbReference>
<dbReference type="PRINTS" id="PR00047">
    <property type="entry name" value="STROIDFINGER"/>
</dbReference>
<reference evidence="10 11" key="2">
    <citation type="journal article" date="2019" name="G3 (Bethesda)">
        <title>Hybrid Assembly of the Genome of the Entomopathogenic Nematode Steinernema carpocapsae Identifies the X-Chromosome.</title>
        <authorList>
            <person name="Serra L."/>
            <person name="Macchietto M."/>
            <person name="Macias-Munoz A."/>
            <person name="McGill C.J."/>
            <person name="Rodriguez I.M."/>
            <person name="Rodriguez B."/>
            <person name="Murad R."/>
            <person name="Mortazavi A."/>
        </authorList>
    </citation>
    <scope>NUCLEOTIDE SEQUENCE [LARGE SCALE GENOMIC DNA]</scope>
    <source>
        <strain evidence="10 11">ALL</strain>
    </source>
</reference>
<dbReference type="PROSITE" id="PS51030">
    <property type="entry name" value="NUCLEAR_REC_DBD_2"/>
    <property type="match status" value="1"/>
</dbReference>
<dbReference type="GO" id="GO:0043565">
    <property type="term" value="F:sequence-specific DNA binding"/>
    <property type="evidence" value="ECO:0007669"/>
    <property type="project" value="InterPro"/>
</dbReference>
<name>A0A4U5MMY3_STECR</name>
<comment type="caution">
    <text evidence="10">The sequence shown here is derived from an EMBL/GenBank/DDBJ whole genome shotgun (WGS) entry which is preliminary data.</text>
</comment>
<feature type="domain" description="Nuclear receptor" evidence="9">
    <location>
        <begin position="1"/>
        <end position="59"/>
    </location>
</feature>
<dbReference type="Gene3D" id="3.30.50.10">
    <property type="entry name" value="Erythroid Transcription Factor GATA-1, subunit A"/>
    <property type="match status" value="1"/>
</dbReference>
<keyword evidence="2" id="KW-0863">Zinc-finger</keyword>
<evidence type="ECO:0000256" key="7">
    <source>
        <dbReference type="ARBA" id="ARBA00023170"/>
    </source>
</evidence>
<keyword evidence="11" id="KW-1185">Reference proteome</keyword>
<evidence type="ECO:0000313" key="10">
    <source>
        <dbReference type="EMBL" id="TKR70851.1"/>
    </source>
</evidence>